<dbReference type="InterPro" id="IPR050638">
    <property type="entry name" value="AA-Vitamin_Transporters"/>
</dbReference>
<evidence type="ECO:0000313" key="10">
    <source>
        <dbReference type="Proteomes" id="UP001597362"/>
    </source>
</evidence>
<evidence type="ECO:0000256" key="1">
    <source>
        <dbReference type="ARBA" id="ARBA00004127"/>
    </source>
</evidence>
<name>A0ABW4YMC5_9BACL</name>
<comment type="similarity">
    <text evidence="2">Belongs to the EamA transporter family.</text>
</comment>
<protein>
    <submittedName>
        <fullName evidence="9">EamA family transporter</fullName>
    </submittedName>
</protein>
<feature type="transmembrane region" description="Helical" evidence="7">
    <location>
        <begin position="88"/>
        <end position="109"/>
    </location>
</feature>
<evidence type="ECO:0000256" key="6">
    <source>
        <dbReference type="SAM" id="MobiDB-lite"/>
    </source>
</evidence>
<accession>A0ABW4YMC5</accession>
<comment type="subcellular location">
    <subcellularLocation>
        <location evidence="1">Endomembrane system</location>
        <topology evidence="1">Multi-pass membrane protein</topology>
    </subcellularLocation>
</comment>
<feature type="transmembrane region" description="Helical" evidence="7">
    <location>
        <begin position="326"/>
        <end position="344"/>
    </location>
</feature>
<feature type="transmembrane region" description="Helical" evidence="7">
    <location>
        <begin position="115"/>
        <end position="134"/>
    </location>
</feature>
<dbReference type="PANTHER" id="PTHR32322">
    <property type="entry name" value="INNER MEMBRANE TRANSPORTER"/>
    <property type="match status" value="1"/>
</dbReference>
<keyword evidence="10" id="KW-1185">Reference proteome</keyword>
<feature type="transmembrane region" description="Helical" evidence="7">
    <location>
        <begin position="32"/>
        <end position="52"/>
    </location>
</feature>
<evidence type="ECO:0000256" key="3">
    <source>
        <dbReference type="ARBA" id="ARBA00022692"/>
    </source>
</evidence>
<keyword evidence="3 7" id="KW-0812">Transmembrane</keyword>
<feature type="transmembrane region" description="Helical" evidence="7">
    <location>
        <begin position="6"/>
        <end position="23"/>
    </location>
</feature>
<dbReference type="Gene3D" id="1.10.3730.20">
    <property type="match status" value="1"/>
</dbReference>
<feature type="domain" description="EamA" evidence="8">
    <location>
        <begin position="269"/>
        <end position="341"/>
    </location>
</feature>
<evidence type="ECO:0000256" key="5">
    <source>
        <dbReference type="ARBA" id="ARBA00023136"/>
    </source>
</evidence>
<feature type="transmembrane region" description="Helical" evidence="7">
    <location>
        <begin position="271"/>
        <end position="292"/>
    </location>
</feature>
<evidence type="ECO:0000259" key="8">
    <source>
        <dbReference type="Pfam" id="PF00892"/>
    </source>
</evidence>
<dbReference type="InterPro" id="IPR037185">
    <property type="entry name" value="EmrE-like"/>
</dbReference>
<dbReference type="PANTHER" id="PTHR32322:SF2">
    <property type="entry name" value="EAMA DOMAIN-CONTAINING PROTEIN"/>
    <property type="match status" value="1"/>
</dbReference>
<dbReference type="Pfam" id="PF00892">
    <property type="entry name" value="EamA"/>
    <property type="match status" value="2"/>
</dbReference>
<keyword evidence="4 7" id="KW-1133">Transmembrane helix</keyword>
<organism evidence="9 10">
    <name type="scientific">Paenibacillus yanchengensis</name>
    <dbReference type="NCBI Taxonomy" id="2035833"/>
    <lineage>
        <taxon>Bacteria</taxon>
        <taxon>Bacillati</taxon>
        <taxon>Bacillota</taxon>
        <taxon>Bacilli</taxon>
        <taxon>Bacillales</taxon>
        <taxon>Paenibacillaceae</taxon>
        <taxon>Paenibacillus</taxon>
    </lineage>
</organism>
<feature type="region of interest" description="Disordered" evidence="6">
    <location>
        <begin position="222"/>
        <end position="254"/>
    </location>
</feature>
<evidence type="ECO:0000313" key="9">
    <source>
        <dbReference type="EMBL" id="MFD2116669.1"/>
    </source>
</evidence>
<sequence>MWLTYAILAAICFGLRGSLYHWTSQRPLSRNLMLFGVFTSGAIINLTFAIIYSSNWTTASLVGVMMGLFSFGANASMYKGFAEGKASLVAILTALPPVIVVILAALLWSELPLPMQWVAFIIIVAGILLVRYSNDITLKNLQGAQWGLLAMLLFAFNDLSGKWSTMLQAEIYPSMFFMFITGSLCFGIWWLQELRQQKAAVAAAASTTASMEQTAATTTSSTVSQGAIASGPESVSSEVTSPSCGSASPASSASTSSSTAAIAQWGHGKTFVTGLGVGITNAVGMILLLTAFQTGKAGLVSAVSAMNVLIVLLYTRFIVKDKFSKTEVAGIAIAIIGILLMRFFSA</sequence>
<dbReference type="EMBL" id="JBHUHO010000031">
    <property type="protein sequence ID" value="MFD2116669.1"/>
    <property type="molecule type" value="Genomic_DNA"/>
</dbReference>
<reference evidence="10" key="1">
    <citation type="journal article" date="2019" name="Int. J. Syst. Evol. Microbiol.">
        <title>The Global Catalogue of Microorganisms (GCM) 10K type strain sequencing project: providing services to taxonomists for standard genome sequencing and annotation.</title>
        <authorList>
            <consortium name="The Broad Institute Genomics Platform"/>
            <consortium name="The Broad Institute Genome Sequencing Center for Infectious Disease"/>
            <person name="Wu L."/>
            <person name="Ma J."/>
        </authorList>
    </citation>
    <scope>NUCLEOTIDE SEQUENCE [LARGE SCALE GENOMIC DNA]</scope>
    <source>
        <strain evidence="10">GH52</strain>
    </source>
</reference>
<evidence type="ECO:0000256" key="4">
    <source>
        <dbReference type="ARBA" id="ARBA00022989"/>
    </source>
</evidence>
<evidence type="ECO:0000256" key="2">
    <source>
        <dbReference type="ARBA" id="ARBA00007362"/>
    </source>
</evidence>
<dbReference type="RefSeq" id="WP_377773080.1">
    <property type="nucleotide sequence ID" value="NZ_JBHUHO010000031.1"/>
</dbReference>
<gene>
    <name evidence="9" type="ORF">ACFSJH_13150</name>
</gene>
<dbReference type="Proteomes" id="UP001597362">
    <property type="component" value="Unassembled WGS sequence"/>
</dbReference>
<keyword evidence="5 7" id="KW-0472">Membrane</keyword>
<dbReference type="SUPFAM" id="SSF103481">
    <property type="entry name" value="Multidrug resistance efflux transporter EmrE"/>
    <property type="match status" value="2"/>
</dbReference>
<feature type="transmembrane region" description="Helical" evidence="7">
    <location>
        <begin position="171"/>
        <end position="191"/>
    </location>
</feature>
<feature type="transmembrane region" description="Helical" evidence="7">
    <location>
        <begin position="298"/>
        <end position="319"/>
    </location>
</feature>
<comment type="caution">
    <text evidence="9">The sequence shown here is derived from an EMBL/GenBank/DDBJ whole genome shotgun (WGS) entry which is preliminary data.</text>
</comment>
<proteinExistence type="inferred from homology"/>
<feature type="domain" description="EamA" evidence="8">
    <location>
        <begin position="2"/>
        <end position="130"/>
    </location>
</feature>
<evidence type="ECO:0000256" key="7">
    <source>
        <dbReference type="SAM" id="Phobius"/>
    </source>
</evidence>
<dbReference type="InterPro" id="IPR000620">
    <property type="entry name" value="EamA_dom"/>
</dbReference>
<feature type="transmembrane region" description="Helical" evidence="7">
    <location>
        <begin position="58"/>
        <end position="76"/>
    </location>
</feature>